<proteinExistence type="predicted"/>
<dbReference type="Pfam" id="PF02321">
    <property type="entry name" value="OEP"/>
    <property type="match status" value="2"/>
</dbReference>
<evidence type="ECO:0000256" key="2">
    <source>
        <dbReference type="SAM" id="MobiDB-lite"/>
    </source>
</evidence>
<dbReference type="InterPro" id="IPR003423">
    <property type="entry name" value="OMP_efflux"/>
</dbReference>
<evidence type="ECO:0000313" key="3">
    <source>
        <dbReference type="EMBL" id="CBI05502.1"/>
    </source>
</evidence>
<dbReference type="SUPFAM" id="SSF56954">
    <property type="entry name" value="Outer membrane efflux proteins (OEP)"/>
    <property type="match status" value="1"/>
</dbReference>
<accession>E6QE92</accession>
<gene>
    <name evidence="3" type="ORF">CARN5_0985</name>
</gene>
<organism evidence="3">
    <name type="scientific">mine drainage metagenome</name>
    <dbReference type="NCBI Taxonomy" id="410659"/>
    <lineage>
        <taxon>unclassified sequences</taxon>
        <taxon>metagenomes</taxon>
        <taxon>ecological metagenomes</taxon>
    </lineage>
</organism>
<dbReference type="InterPro" id="IPR010131">
    <property type="entry name" value="MdtP/NodT-like"/>
</dbReference>
<protein>
    <recommendedName>
        <fullName evidence="4">Outer membrane efflux protein</fullName>
    </recommendedName>
</protein>
<sequence length="624" mass="66366">MKKRTLPWRTPVRHLGNARWVLACWMMIGILPGACAGSLTQNDTDGAGLGSALMNALRASPETVAPGLLPPPPVQAQARRAVKKRSPVGPAPMSPAPTAIRTPAAPPLAVPTASVASALSSGHGATKARNSAANAGTRPADHAAAVTITAPPAPALPDLHATAHLSAAPAGALAAGGGNKLHELLATALANNSDIRLADQSLREAQAESLDAFGQFLPHLNFQTQTQLYGNQTNQPSVSLIGSTIVVTQGNNYSNYLSVMASLNLFEGGQGIANLAASRQGVHAGHEQVSERRMRTALNVLAGYEGLQSLQWQLRAIKRSLLFMRQDLALAEQRVRQGNESRIDLNQMRSQVANLEAQRQDMEKRLLKAQTNLALLMGKTGAFDLLQSGVHDRIPTPPEFDAASVEGAAMENLPSVQVARAALHKARDRVDAVRGSFFPNVNLQAGYNWIGTSSQGFGRAIGSTSPSNYTVGISITQTLAPFTGHMAKLDTAEAQSEAALIRYQRALQEGRQELRVNQEEVRTGTARLAALESIYARARQNQKLIEDLYAHGRISKTDLHAAQIKTMNAGDACRDARAQLQVARWMLYAMVDPRHVADSLLQKTQAEGVDSAAPSSSGAGAEHA</sequence>
<feature type="coiled-coil region" evidence="1">
    <location>
        <begin position="338"/>
        <end position="372"/>
    </location>
</feature>
<dbReference type="AlphaFoldDB" id="E6QE92"/>
<evidence type="ECO:0008006" key="4">
    <source>
        <dbReference type="Google" id="ProtNLM"/>
    </source>
</evidence>
<name>E6QE92_9ZZZZ</name>
<dbReference type="PANTHER" id="PTHR30203">
    <property type="entry name" value="OUTER MEMBRANE CATION EFFLUX PROTEIN"/>
    <property type="match status" value="1"/>
</dbReference>
<evidence type="ECO:0000256" key="1">
    <source>
        <dbReference type="SAM" id="Coils"/>
    </source>
</evidence>
<comment type="caution">
    <text evidence="3">The sequence shown here is derived from an EMBL/GenBank/DDBJ whole genome shotgun (WGS) entry which is preliminary data.</text>
</comment>
<reference evidence="3" key="1">
    <citation type="submission" date="2009-10" db="EMBL/GenBank/DDBJ databases">
        <title>Diversity of trophic interactions inside an arsenic-rich microbial ecosystem.</title>
        <authorList>
            <person name="Bertin P.N."/>
            <person name="Heinrich-Salmeron A."/>
            <person name="Pelletier E."/>
            <person name="Goulhen-Chollet F."/>
            <person name="Arsene-Ploetze F."/>
            <person name="Gallien S."/>
            <person name="Calteau A."/>
            <person name="Vallenet D."/>
            <person name="Casiot C."/>
            <person name="Chane-Woon-Ming B."/>
            <person name="Giloteaux L."/>
            <person name="Barakat M."/>
            <person name="Bonnefoy V."/>
            <person name="Bruneel O."/>
            <person name="Chandler M."/>
            <person name="Cleiss J."/>
            <person name="Duran R."/>
            <person name="Elbaz-Poulichet F."/>
            <person name="Fonknechten N."/>
            <person name="Lauga B."/>
            <person name="Mornico D."/>
            <person name="Ortet P."/>
            <person name="Schaeffer C."/>
            <person name="Siguier P."/>
            <person name="Alexander Thil Smith A."/>
            <person name="Van Dorsselaer A."/>
            <person name="Weissenbach J."/>
            <person name="Medigue C."/>
            <person name="Le Paslier D."/>
        </authorList>
    </citation>
    <scope>NUCLEOTIDE SEQUENCE</scope>
</reference>
<dbReference type="EMBL" id="CABP01000120">
    <property type="protein sequence ID" value="CBI05502.1"/>
    <property type="molecule type" value="Genomic_DNA"/>
</dbReference>
<dbReference type="PANTHER" id="PTHR30203:SF33">
    <property type="entry name" value="BLR4455 PROTEIN"/>
    <property type="match status" value="1"/>
</dbReference>
<dbReference type="GO" id="GO:0015562">
    <property type="term" value="F:efflux transmembrane transporter activity"/>
    <property type="evidence" value="ECO:0007669"/>
    <property type="project" value="InterPro"/>
</dbReference>
<dbReference type="Gene3D" id="1.20.1600.10">
    <property type="entry name" value="Outer membrane efflux proteins (OEP)"/>
    <property type="match status" value="1"/>
</dbReference>
<feature type="region of interest" description="Disordered" evidence="2">
    <location>
        <begin position="120"/>
        <end position="139"/>
    </location>
</feature>
<feature type="region of interest" description="Disordered" evidence="2">
    <location>
        <begin position="84"/>
        <end position="105"/>
    </location>
</feature>
<keyword evidence="1" id="KW-0175">Coiled coil</keyword>